<reference evidence="1" key="1">
    <citation type="submission" date="2020-05" db="EMBL/GenBank/DDBJ databases">
        <authorList>
            <person name="Chiriac C."/>
            <person name="Salcher M."/>
            <person name="Ghai R."/>
            <person name="Kavagutti S V."/>
        </authorList>
    </citation>
    <scope>NUCLEOTIDE SEQUENCE</scope>
</reference>
<dbReference type="EMBL" id="LR798286">
    <property type="protein sequence ID" value="CAB5220706.1"/>
    <property type="molecule type" value="Genomic_DNA"/>
</dbReference>
<protein>
    <submittedName>
        <fullName evidence="1">Uncharacterized protein</fullName>
    </submittedName>
</protein>
<proteinExistence type="predicted"/>
<accession>A0A6J7WRY0</accession>
<gene>
    <name evidence="1" type="ORF">UFOVP241_20</name>
</gene>
<name>A0A6J7WRY0_9CAUD</name>
<organism evidence="1">
    <name type="scientific">uncultured Caudovirales phage</name>
    <dbReference type="NCBI Taxonomy" id="2100421"/>
    <lineage>
        <taxon>Viruses</taxon>
        <taxon>Duplodnaviria</taxon>
        <taxon>Heunggongvirae</taxon>
        <taxon>Uroviricota</taxon>
        <taxon>Caudoviricetes</taxon>
        <taxon>Peduoviridae</taxon>
        <taxon>Maltschvirus</taxon>
        <taxon>Maltschvirus maltsch</taxon>
    </lineage>
</organism>
<sequence length="69" mass="7630">MNAQDIPLFPADLMKMLGIKHPNTLRLKIKSGQIPEPDVQLTQKTRYWHRSSLVKAGLLSSTSSTTPAA</sequence>
<evidence type="ECO:0000313" key="1">
    <source>
        <dbReference type="EMBL" id="CAB5220706.1"/>
    </source>
</evidence>